<feature type="compositionally biased region" description="Polar residues" evidence="1">
    <location>
        <begin position="131"/>
        <end position="142"/>
    </location>
</feature>
<name>A0A2N9FMK3_FAGSY</name>
<gene>
    <name evidence="2" type="ORF">FSB_LOCUS16275</name>
</gene>
<accession>A0A2N9FMK3</accession>
<feature type="region of interest" description="Disordered" evidence="1">
    <location>
        <begin position="71"/>
        <end position="94"/>
    </location>
</feature>
<evidence type="ECO:0000256" key="1">
    <source>
        <dbReference type="SAM" id="MobiDB-lite"/>
    </source>
</evidence>
<sequence>MSHNQMTGRLFTGGRVSVVLGDAKAFLLTLKVVIQLRKLEGRHSQMDGRPSSRTWGKVPLAQKTMEDFHAERDFEETGEGFGSRSSKERRPSFLSRRHSSLLCWGFRTYQDSENEDEEDDIQSKEHAVTPSKVQSTSPSGDQSGDPAVSLMDGQVILPPIDKEAP</sequence>
<organism evidence="2">
    <name type="scientific">Fagus sylvatica</name>
    <name type="common">Beechnut</name>
    <dbReference type="NCBI Taxonomy" id="28930"/>
    <lineage>
        <taxon>Eukaryota</taxon>
        <taxon>Viridiplantae</taxon>
        <taxon>Streptophyta</taxon>
        <taxon>Embryophyta</taxon>
        <taxon>Tracheophyta</taxon>
        <taxon>Spermatophyta</taxon>
        <taxon>Magnoliopsida</taxon>
        <taxon>eudicotyledons</taxon>
        <taxon>Gunneridae</taxon>
        <taxon>Pentapetalae</taxon>
        <taxon>rosids</taxon>
        <taxon>fabids</taxon>
        <taxon>Fagales</taxon>
        <taxon>Fagaceae</taxon>
        <taxon>Fagus</taxon>
    </lineage>
</organism>
<feature type="region of interest" description="Disordered" evidence="1">
    <location>
        <begin position="113"/>
        <end position="165"/>
    </location>
</feature>
<reference evidence="2" key="1">
    <citation type="submission" date="2018-02" db="EMBL/GenBank/DDBJ databases">
        <authorList>
            <person name="Cohen D.B."/>
            <person name="Kent A.D."/>
        </authorList>
    </citation>
    <scope>NUCLEOTIDE SEQUENCE</scope>
</reference>
<protein>
    <submittedName>
        <fullName evidence="2">Uncharacterized protein</fullName>
    </submittedName>
</protein>
<proteinExistence type="predicted"/>
<evidence type="ECO:0000313" key="2">
    <source>
        <dbReference type="EMBL" id="SPC88393.1"/>
    </source>
</evidence>
<dbReference type="EMBL" id="OIVN01000994">
    <property type="protein sequence ID" value="SPC88393.1"/>
    <property type="molecule type" value="Genomic_DNA"/>
</dbReference>
<dbReference type="AlphaFoldDB" id="A0A2N9FMK3"/>